<dbReference type="PANTHER" id="PTHR34546:SF7">
    <property type="match status" value="1"/>
</dbReference>
<keyword evidence="5" id="KW-1185">Reference proteome</keyword>
<feature type="compositionally biased region" description="Acidic residues" evidence="2">
    <location>
        <begin position="85"/>
        <end position="101"/>
    </location>
</feature>
<reference evidence="3" key="3">
    <citation type="submission" date="2018-07" db="EMBL/GenBank/DDBJ databases">
        <title>WGS assembly of Glycine max.</title>
        <authorList>
            <person name="Schmutz J."/>
            <person name="Cannon S."/>
            <person name="Schlueter J."/>
            <person name="Ma J."/>
            <person name="Mitros T."/>
            <person name="Nelson W."/>
            <person name="Hyten D."/>
            <person name="Song Q."/>
            <person name="Thelen J."/>
            <person name="Cheng J."/>
            <person name="Xu D."/>
            <person name="Hellsten U."/>
            <person name="May G."/>
            <person name="Yu Y."/>
            <person name="Sakurai T."/>
            <person name="Umezawa T."/>
            <person name="Bhattacharyya M."/>
            <person name="Sandhu D."/>
            <person name="Valliyodan B."/>
            <person name="Lindquist E."/>
            <person name="Peto M."/>
            <person name="Grant D."/>
            <person name="Shu S."/>
            <person name="Goodstein D."/>
            <person name="Barry K."/>
            <person name="Futrell-Griggs M."/>
            <person name="Abernathy B."/>
            <person name="Du J."/>
            <person name="Tian Z."/>
            <person name="Zhu L."/>
            <person name="Gill N."/>
            <person name="Joshi T."/>
            <person name="Libault M."/>
            <person name="Sethuraman A."/>
            <person name="Zhang X."/>
            <person name="Shinozaki K."/>
            <person name="Nguyen H."/>
            <person name="Wing R."/>
            <person name="Cregan P."/>
            <person name="Specht J."/>
            <person name="Grimwood J."/>
            <person name="Rokhsar D."/>
            <person name="Stacey G."/>
            <person name="Shoemaker R."/>
            <person name="Jackson S."/>
        </authorList>
    </citation>
    <scope>NUCLEOTIDE SEQUENCE</scope>
    <source>
        <tissue evidence="3">Callus</tissue>
    </source>
</reference>
<evidence type="ECO:0000256" key="1">
    <source>
        <dbReference type="SAM" id="Coils"/>
    </source>
</evidence>
<dbReference type="Gramene" id="KRH15949">
    <property type="protein sequence ID" value="KRH15949"/>
    <property type="gene ID" value="GLYMA_14G121500"/>
</dbReference>
<feature type="coiled-coil region" evidence="1">
    <location>
        <begin position="265"/>
        <end position="341"/>
    </location>
</feature>
<dbReference type="AlphaFoldDB" id="A0A0R0GC71"/>
<sequence length="363" mass="40900">MPINYKNLHLQLVTKMSACGKITMVWRPTSGWPSFNDIKAPPLTYSLSAEEKAIVAVLQLQHKVLEACQKFLVGDAGSDVGDAGSDSDEDDEEAEDDELLDNDSKESEEYKFFEKVFAEDGDLRRYYENNHKEGDFYCLVCGGIGKKVWKRFKDCIGLIQHSTAILRTRRKRAHRAYAQVICKVVGWDIDQMPAIVLKDLDSSLAGSRKLFVEPKNPAVGCIDDTNSNDVLPKFARRGLNFFETQEESNEQNSGSNNTLSESERVTKAETEILALKKAIAKLEDETEAGLLQYQQSLEKMSNLELEVSTAQENSQKLDERASKAEAEVQALKEAQIKLQAESEASLLQYQEKVKKQRTLIFKE</sequence>
<dbReference type="EnsemblPlants" id="KRH15949">
    <property type="protein sequence ID" value="KRH15949"/>
    <property type="gene ID" value="GLYMA_14G121500"/>
</dbReference>
<evidence type="ECO:0000313" key="5">
    <source>
        <dbReference type="Proteomes" id="UP000008827"/>
    </source>
</evidence>
<accession>A0A0R0GC71</accession>
<evidence type="ECO:0000313" key="4">
    <source>
        <dbReference type="EnsemblPlants" id="KRH15949"/>
    </source>
</evidence>
<proteinExistence type="predicted"/>
<dbReference type="SMR" id="A0A0R0GC71"/>
<evidence type="ECO:0000256" key="2">
    <source>
        <dbReference type="SAM" id="MobiDB-lite"/>
    </source>
</evidence>
<dbReference type="Proteomes" id="UP000008827">
    <property type="component" value="Chromosome 14"/>
</dbReference>
<dbReference type="InParanoid" id="A0A0R0GC71"/>
<keyword evidence="1" id="KW-0175">Coiled coil</keyword>
<dbReference type="EMBL" id="CM000847">
    <property type="protein sequence ID" value="KRH15949.1"/>
    <property type="molecule type" value="Genomic_DNA"/>
</dbReference>
<feature type="region of interest" description="Disordered" evidence="2">
    <location>
        <begin position="245"/>
        <end position="264"/>
    </location>
</feature>
<protein>
    <submittedName>
        <fullName evidence="3 4">Uncharacterized protein</fullName>
    </submittedName>
</protein>
<reference evidence="3 4" key="1">
    <citation type="journal article" date="2010" name="Nature">
        <title>Genome sequence of the palaeopolyploid soybean.</title>
        <authorList>
            <person name="Schmutz J."/>
            <person name="Cannon S.B."/>
            <person name="Schlueter J."/>
            <person name="Ma J."/>
            <person name="Mitros T."/>
            <person name="Nelson W."/>
            <person name="Hyten D.L."/>
            <person name="Song Q."/>
            <person name="Thelen J.J."/>
            <person name="Cheng J."/>
            <person name="Xu D."/>
            <person name="Hellsten U."/>
            <person name="May G.D."/>
            <person name="Yu Y."/>
            <person name="Sakurai T."/>
            <person name="Umezawa T."/>
            <person name="Bhattacharyya M.K."/>
            <person name="Sandhu D."/>
            <person name="Valliyodan B."/>
            <person name="Lindquist E."/>
            <person name="Peto M."/>
            <person name="Grant D."/>
            <person name="Shu S."/>
            <person name="Goodstein D."/>
            <person name="Barry K."/>
            <person name="Futrell-Griggs M."/>
            <person name="Abernathy B."/>
            <person name="Du J."/>
            <person name="Tian Z."/>
            <person name="Zhu L."/>
            <person name="Gill N."/>
            <person name="Joshi T."/>
            <person name="Libault M."/>
            <person name="Sethuraman A."/>
            <person name="Zhang X.-C."/>
            <person name="Shinozaki K."/>
            <person name="Nguyen H.T."/>
            <person name="Wing R.A."/>
            <person name="Cregan P."/>
            <person name="Specht J."/>
            <person name="Grimwood J."/>
            <person name="Rokhsar D."/>
            <person name="Stacey G."/>
            <person name="Shoemaker R.C."/>
            <person name="Jackson S.A."/>
        </authorList>
    </citation>
    <scope>NUCLEOTIDE SEQUENCE</scope>
    <source>
        <strain evidence="4">cv. Williams 82</strain>
        <tissue evidence="3">Callus</tissue>
    </source>
</reference>
<organism evidence="3">
    <name type="scientific">Glycine max</name>
    <name type="common">Soybean</name>
    <name type="synonym">Glycine hispida</name>
    <dbReference type="NCBI Taxonomy" id="3847"/>
    <lineage>
        <taxon>Eukaryota</taxon>
        <taxon>Viridiplantae</taxon>
        <taxon>Streptophyta</taxon>
        <taxon>Embryophyta</taxon>
        <taxon>Tracheophyta</taxon>
        <taxon>Spermatophyta</taxon>
        <taxon>Magnoliopsida</taxon>
        <taxon>eudicotyledons</taxon>
        <taxon>Gunneridae</taxon>
        <taxon>Pentapetalae</taxon>
        <taxon>rosids</taxon>
        <taxon>fabids</taxon>
        <taxon>Fabales</taxon>
        <taxon>Fabaceae</taxon>
        <taxon>Papilionoideae</taxon>
        <taxon>50 kb inversion clade</taxon>
        <taxon>NPAAA clade</taxon>
        <taxon>indigoferoid/millettioid clade</taxon>
        <taxon>Phaseoleae</taxon>
        <taxon>Glycine</taxon>
        <taxon>Glycine subgen. Soja</taxon>
    </lineage>
</organism>
<name>A0A0R0GC71_SOYBN</name>
<dbReference type="PANTHER" id="PTHR34546">
    <property type="entry name" value="OS06G0153600 PROTEIN"/>
    <property type="match status" value="1"/>
</dbReference>
<reference evidence="4" key="2">
    <citation type="submission" date="2018-02" db="UniProtKB">
        <authorList>
            <consortium name="EnsemblPlants"/>
        </authorList>
    </citation>
    <scope>IDENTIFICATION</scope>
    <source>
        <strain evidence="4">Williams 82</strain>
    </source>
</reference>
<feature type="region of interest" description="Disordered" evidence="2">
    <location>
        <begin position="79"/>
        <end position="104"/>
    </location>
</feature>
<evidence type="ECO:0000313" key="3">
    <source>
        <dbReference type="EMBL" id="KRH15949.1"/>
    </source>
</evidence>
<gene>
    <name evidence="3" type="ORF">GLYMA_14G121500</name>
</gene>